<accession>A0ABY0DFS9</accession>
<proteinExistence type="predicted"/>
<evidence type="ECO:0000313" key="1">
    <source>
        <dbReference type="EMBL" id="RXG91544.1"/>
    </source>
</evidence>
<gene>
    <name evidence="1" type="ORF">EAS62_23985</name>
</gene>
<name>A0ABY0DFS9_9BRAD</name>
<dbReference type="RefSeq" id="WP_128941018.1">
    <property type="nucleotide sequence ID" value="NZ_RDRA01000014.1"/>
</dbReference>
<protein>
    <submittedName>
        <fullName evidence="1">Uncharacterized protein</fullName>
    </submittedName>
</protein>
<comment type="caution">
    <text evidence="1">The sequence shown here is derived from an EMBL/GenBank/DDBJ whole genome shotgun (WGS) entry which is preliminary data.</text>
</comment>
<dbReference type="Proteomes" id="UP000289946">
    <property type="component" value="Unassembled WGS sequence"/>
</dbReference>
<keyword evidence="2" id="KW-1185">Reference proteome</keyword>
<evidence type="ECO:0000313" key="2">
    <source>
        <dbReference type="Proteomes" id="UP000289946"/>
    </source>
</evidence>
<organism evidence="1 2">
    <name type="scientific">Bradyrhizobium zhanjiangense</name>
    <dbReference type="NCBI Taxonomy" id="1325107"/>
    <lineage>
        <taxon>Bacteria</taxon>
        <taxon>Pseudomonadati</taxon>
        <taxon>Pseudomonadota</taxon>
        <taxon>Alphaproteobacteria</taxon>
        <taxon>Hyphomicrobiales</taxon>
        <taxon>Nitrobacteraceae</taxon>
        <taxon>Bradyrhizobium</taxon>
    </lineage>
</organism>
<reference evidence="1 2" key="1">
    <citation type="submission" date="2018-10" db="EMBL/GenBank/DDBJ databases">
        <title>Bradyrhizobium sp. nov., isolated from effective nodules of peanut in China.</title>
        <authorList>
            <person name="Li Y."/>
        </authorList>
    </citation>
    <scope>NUCLEOTIDE SEQUENCE [LARGE SCALE GENOMIC DNA]</scope>
    <source>
        <strain evidence="1 2">CCBAU 51781</strain>
    </source>
</reference>
<dbReference type="EMBL" id="RDRA01000014">
    <property type="protein sequence ID" value="RXG91544.1"/>
    <property type="molecule type" value="Genomic_DNA"/>
</dbReference>
<sequence length="66" mass="7405">MKQMVRRRPNCEAAYAFEMGFCGDPKCGLHLIALREGGEPICEVIIGRDSIGEMLRAIHDEGLDRQ</sequence>